<feature type="domain" description="VWFA" evidence="7">
    <location>
        <begin position="60"/>
        <end position="203"/>
    </location>
</feature>
<dbReference type="PROSITE" id="PS00010">
    <property type="entry name" value="ASX_HYDROXYL"/>
    <property type="match status" value="1"/>
</dbReference>
<dbReference type="InterPro" id="IPR002035">
    <property type="entry name" value="VWF_A"/>
</dbReference>
<dbReference type="Pfam" id="PF00008">
    <property type="entry name" value="EGF"/>
    <property type="match status" value="1"/>
</dbReference>
<dbReference type="CDD" id="cd00054">
    <property type="entry name" value="EGF_CA"/>
    <property type="match status" value="1"/>
</dbReference>
<organism evidence="8">
    <name type="scientific">Loa loa</name>
    <name type="common">Eye worm</name>
    <name type="synonym">Filaria loa</name>
    <dbReference type="NCBI Taxonomy" id="7209"/>
    <lineage>
        <taxon>Eukaryota</taxon>
        <taxon>Metazoa</taxon>
        <taxon>Ecdysozoa</taxon>
        <taxon>Nematoda</taxon>
        <taxon>Chromadorea</taxon>
        <taxon>Rhabditida</taxon>
        <taxon>Spirurina</taxon>
        <taxon>Spiruromorpha</taxon>
        <taxon>Filarioidea</taxon>
        <taxon>Onchocercidae</taxon>
        <taxon>Loa</taxon>
    </lineage>
</organism>
<evidence type="ECO:0000256" key="3">
    <source>
        <dbReference type="ARBA" id="ARBA00022737"/>
    </source>
</evidence>
<dbReference type="FunFam" id="2.10.25.10:FF:000291">
    <property type="entry name" value="Transmembrane matrix receptor MUP-4"/>
    <property type="match status" value="1"/>
</dbReference>
<evidence type="ECO:0000256" key="5">
    <source>
        <dbReference type="PROSITE-ProRule" id="PRU00076"/>
    </source>
</evidence>
<dbReference type="SUPFAM" id="SSF53300">
    <property type="entry name" value="vWA-like"/>
    <property type="match status" value="1"/>
</dbReference>
<evidence type="ECO:0000259" key="7">
    <source>
        <dbReference type="PROSITE" id="PS50234"/>
    </source>
</evidence>
<dbReference type="OrthoDB" id="5831151at2759"/>
<dbReference type="PANTHER" id="PTHR24020">
    <property type="entry name" value="COLLAGEN ALPHA"/>
    <property type="match status" value="1"/>
</dbReference>
<evidence type="ECO:0000256" key="2">
    <source>
        <dbReference type="ARBA" id="ARBA00022729"/>
    </source>
</evidence>
<sequence length="203" mass="22500">SNECLDRTLNTCDENADCIDTPDSYTCQCYAGFVDVSSSANLQPGRVCTVQTTCPKQKTDLMFLIDGSGSIGSYVFKNEVLRFIKEFVELFDIGLDNTRVGLIQYSDQIRHEFDLSQYTDKESVINAISQVQYLTGLTRTGAAIQHMVMEGFSERRGARKQGDDVARVSIVITDGRSQDNVTEAAISARKSHINMFSVGVTDH</sequence>
<evidence type="ECO:0000313" key="8">
    <source>
        <dbReference type="EMBL" id="EFO13023.1"/>
    </source>
</evidence>
<feature type="non-terminal residue" evidence="8">
    <location>
        <position position="203"/>
    </location>
</feature>
<evidence type="ECO:0000259" key="6">
    <source>
        <dbReference type="PROSITE" id="PS50026"/>
    </source>
</evidence>
<keyword evidence="2" id="KW-0732">Signal</keyword>
<dbReference type="InterPro" id="IPR000152">
    <property type="entry name" value="EGF-type_Asp/Asn_hydroxyl_site"/>
</dbReference>
<keyword evidence="3" id="KW-0677">Repeat</keyword>
<dbReference type="Gene3D" id="2.10.25.10">
    <property type="entry name" value="Laminin"/>
    <property type="match status" value="1"/>
</dbReference>
<keyword evidence="4" id="KW-1015">Disulfide bond</keyword>
<evidence type="ECO:0000256" key="4">
    <source>
        <dbReference type="ARBA" id="ARBA00023157"/>
    </source>
</evidence>
<dbReference type="EMBL" id="JH714151">
    <property type="protein sequence ID" value="EFO13023.1"/>
    <property type="molecule type" value="Genomic_DNA"/>
</dbReference>
<dbReference type="GeneID" id="9952999"/>
<dbReference type="PROSITE" id="PS50234">
    <property type="entry name" value="VWFA"/>
    <property type="match status" value="1"/>
</dbReference>
<proteinExistence type="predicted"/>
<dbReference type="SMART" id="SM00327">
    <property type="entry name" value="VWA"/>
    <property type="match status" value="1"/>
</dbReference>
<dbReference type="PRINTS" id="PR00453">
    <property type="entry name" value="VWFADOMAIN"/>
</dbReference>
<dbReference type="PROSITE" id="PS50026">
    <property type="entry name" value="EGF_3"/>
    <property type="match status" value="1"/>
</dbReference>
<gene>
    <name evidence="8" type="ORF">LOAG_15508</name>
</gene>
<dbReference type="GO" id="GO:0005509">
    <property type="term" value="F:calcium ion binding"/>
    <property type="evidence" value="ECO:0007669"/>
    <property type="project" value="InterPro"/>
</dbReference>
<dbReference type="SMART" id="SM00179">
    <property type="entry name" value="EGF_CA"/>
    <property type="match status" value="1"/>
</dbReference>
<dbReference type="FunFam" id="3.40.50.410:FF:000047">
    <property type="entry name" value="von Willebrand factor A domain containing 2"/>
    <property type="match status" value="1"/>
</dbReference>
<evidence type="ECO:0000256" key="1">
    <source>
        <dbReference type="ARBA" id="ARBA00022536"/>
    </source>
</evidence>
<dbReference type="AlphaFoldDB" id="A0A1S0TGU7"/>
<dbReference type="InParanoid" id="A0A1S0TGU7"/>
<dbReference type="CTD" id="9952999"/>
<dbReference type="Pfam" id="PF00092">
    <property type="entry name" value="VWA"/>
    <property type="match status" value="1"/>
</dbReference>
<dbReference type="InterPro" id="IPR000742">
    <property type="entry name" value="EGF"/>
</dbReference>
<protein>
    <recommendedName>
        <fullName evidence="9">VWFA domain-containing protein</fullName>
    </recommendedName>
</protein>
<comment type="caution">
    <text evidence="5">Lacks conserved residue(s) required for the propagation of feature annotation.</text>
</comment>
<name>A0A1S0TGU7_LOALO</name>
<accession>A0A1S0TGU7</accession>
<dbReference type="KEGG" id="loa:LOAG_15508"/>
<dbReference type="InterPro" id="IPR050525">
    <property type="entry name" value="ECM_Assembly_Org"/>
</dbReference>
<dbReference type="OMA" id="CILACKS"/>
<feature type="non-terminal residue" evidence="8">
    <location>
        <position position="1"/>
    </location>
</feature>
<dbReference type="InterPro" id="IPR001881">
    <property type="entry name" value="EGF-like_Ca-bd_dom"/>
</dbReference>
<dbReference type="PANTHER" id="PTHR24020:SF20">
    <property type="entry name" value="PH DOMAIN-CONTAINING PROTEIN"/>
    <property type="match status" value="1"/>
</dbReference>
<dbReference type="RefSeq" id="XP_003151046.1">
    <property type="nucleotide sequence ID" value="XM_003150998.1"/>
</dbReference>
<reference evidence="8" key="1">
    <citation type="submission" date="2012-04" db="EMBL/GenBank/DDBJ databases">
        <title>The Genome Sequence of Loa loa.</title>
        <authorList>
            <consortium name="The Broad Institute Genome Sequencing Platform"/>
            <consortium name="Broad Institute Genome Sequencing Center for Infectious Disease"/>
            <person name="Nutman T.B."/>
            <person name="Fink D.L."/>
            <person name="Russ C."/>
            <person name="Young S."/>
            <person name="Zeng Q."/>
            <person name="Gargeya S."/>
            <person name="Alvarado L."/>
            <person name="Berlin A."/>
            <person name="Chapman S.B."/>
            <person name="Chen Z."/>
            <person name="Freedman E."/>
            <person name="Gellesch M."/>
            <person name="Goldberg J."/>
            <person name="Griggs A."/>
            <person name="Gujja S."/>
            <person name="Heilman E.R."/>
            <person name="Heiman D."/>
            <person name="Howarth C."/>
            <person name="Mehta T."/>
            <person name="Neiman D."/>
            <person name="Pearson M."/>
            <person name="Roberts A."/>
            <person name="Saif S."/>
            <person name="Shea T."/>
            <person name="Shenoy N."/>
            <person name="Sisk P."/>
            <person name="Stolte C."/>
            <person name="Sykes S."/>
            <person name="White J."/>
            <person name="Yandava C."/>
            <person name="Haas B."/>
            <person name="Henn M.R."/>
            <person name="Nusbaum C."/>
            <person name="Birren B."/>
        </authorList>
    </citation>
    <scope>NUCLEOTIDE SEQUENCE [LARGE SCALE GENOMIC DNA]</scope>
</reference>
<keyword evidence="1 5" id="KW-0245">EGF-like domain</keyword>
<feature type="domain" description="EGF-like" evidence="6">
    <location>
        <begin position="1"/>
        <end position="39"/>
    </location>
</feature>
<dbReference type="InterPro" id="IPR036465">
    <property type="entry name" value="vWFA_dom_sf"/>
</dbReference>
<dbReference type="SMART" id="SM00181">
    <property type="entry name" value="EGF"/>
    <property type="match status" value="1"/>
</dbReference>
<evidence type="ECO:0008006" key="9">
    <source>
        <dbReference type="Google" id="ProtNLM"/>
    </source>
</evidence>
<dbReference type="Gene3D" id="3.40.50.410">
    <property type="entry name" value="von Willebrand factor, type A domain"/>
    <property type="match status" value="1"/>
</dbReference>